<name>A0ABR8MPN4_9ACTN</name>
<proteinExistence type="predicted"/>
<comment type="caution">
    <text evidence="2">The sequence shown here is derived from an EMBL/GenBank/DDBJ whole genome shotgun (WGS) entry which is preliminary data.</text>
</comment>
<sequence>MPDSPSSLVGRPHLSERWAFLVGGGLITLLGLVALGWRQNPWGLAFLALGALTLLELRRRVVVRDGELRAQGRLVSRSVPLAELEQVAVSPMAEVWVRPRTGRPFYLHMVSRLAIGSEPGVWEFPVRLRELASAEGAQLDAWQADDMLPPPKGIHPMFSR</sequence>
<dbReference type="EMBL" id="JACXYY010000007">
    <property type="protein sequence ID" value="MBD3916499.1"/>
    <property type="molecule type" value="Genomic_DNA"/>
</dbReference>
<evidence type="ECO:0000313" key="3">
    <source>
        <dbReference type="Proteomes" id="UP000649289"/>
    </source>
</evidence>
<accession>A0ABR8MPN4</accession>
<dbReference type="RefSeq" id="WP_191200800.1">
    <property type="nucleotide sequence ID" value="NZ_BAAAPA010000001.1"/>
</dbReference>
<feature type="transmembrane region" description="Helical" evidence="1">
    <location>
        <begin position="18"/>
        <end position="35"/>
    </location>
</feature>
<keyword evidence="1" id="KW-0472">Membrane</keyword>
<keyword evidence="3" id="KW-1185">Reference proteome</keyword>
<gene>
    <name evidence="2" type="ORF">IEZ25_17925</name>
</gene>
<reference evidence="2 3" key="1">
    <citation type="submission" date="2020-09" db="EMBL/GenBank/DDBJ databases">
        <title>novel species in genus Nocardioides.</title>
        <authorList>
            <person name="Zhang G."/>
        </authorList>
    </citation>
    <scope>NUCLEOTIDE SEQUENCE [LARGE SCALE GENOMIC DNA]</scope>
    <source>
        <strain evidence="2 3">19197</strain>
    </source>
</reference>
<organism evidence="2 3">
    <name type="scientific">Nocardioides hwasunensis</name>
    <dbReference type="NCBI Taxonomy" id="397258"/>
    <lineage>
        <taxon>Bacteria</taxon>
        <taxon>Bacillati</taxon>
        <taxon>Actinomycetota</taxon>
        <taxon>Actinomycetes</taxon>
        <taxon>Propionibacteriales</taxon>
        <taxon>Nocardioidaceae</taxon>
        <taxon>Nocardioides</taxon>
    </lineage>
</organism>
<keyword evidence="1" id="KW-0812">Transmembrane</keyword>
<evidence type="ECO:0000256" key="1">
    <source>
        <dbReference type="SAM" id="Phobius"/>
    </source>
</evidence>
<evidence type="ECO:0000313" key="2">
    <source>
        <dbReference type="EMBL" id="MBD3916499.1"/>
    </source>
</evidence>
<dbReference type="Proteomes" id="UP000649289">
    <property type="component" value="Unassembled WGS sequence"/>
</dbReference>
<protein>
    <recommendedName>
        <fullName evidence="4">DUF3093 domain-containing protein</fullName>
    </recommendedName>
</protein>
<evidence type="ECO:0008006" key="4">
    <source>
        <dbReference type="Google" id="ProtNLM"/>
    </source>
</evidence>
<keyword evidence="1" id="KW-1133">Transmembrane helix</keyword>